<feature type="compositionally biased region" description="Basic and acidic residues" evidence="3">
    <location>
        <begin position="62"/>
        <end position="78"/>
    </location>
</feature>
<keyword evidence="1" id="KW-0433">Leucine-rich repeat</keyword>
<evidence type="ECO:0000256" key="1">
    <source>
        <dbReference type="ARBA" id="ARBA00022614"/>
    </source>
</evidence>
<proteinExistence type="predicted"/>
<dbReference type="InterPro" id="IPR032675">
    <property type="entry name" value="LRR_dom_sf"/>
</dbReference>
<evidence type="ECO:0000256" key="2">
    <source>
        <dbReference type="ARBA" id="ARBA00022737"/>
    </source>
</evidence>
<dbReference type="Gene3D" id="3.80.10.10">
    <property type="entry name" value="Ribonuclease Inhibitor"/>
    <property type="match status" value="1"/>
</dbReference>
<dbReference type="InterPro" id="IPR001611">
    <property type="entry name" value="Leu-rich_rpt"/>
</dbReference>
<dbReference type="PROSITE" id="PS51450">
    <property type="entry name" value="LRR"/>
    <property type="match status" value="1"/>
</dbReference>
<feature type="compositionally biased region" description="Basic and acidic residues" evidence="3">
    <location>
        <begin position="20"/>
        <end position="42"/>
    </location>
</feature>
<dbReference type="InterPro" id="IPR029495">
    <property type="entry name" value="NACHT-assoc"/>
</dbReference>
<protein>
    <recommendedName>
        <fullName evidence="4">FISNA domain-containing protein</fullName>
    </recommendedName>
</protein>
<dbReference type="PANTHER" id="PTHR24106">
    <property type="entry name" value="NACHT, LRR AND CARD DOMAINS-CONTAINING"/>
    <property type="match status" value="1"/>
</dbReference>
<dbReference type="Pfam" id="PF14484">
    <property type="entry name" value="FISNA"/>
    <property type="match status" value="1"/>
</dbReference>
<feature type="compositionally biased region" description="Polar residues" evidence="3">
    <location>
        <begin position="85"/>
        <end position="101"/>
    </location>
</feature>
<keyword evidence="6" id="KW-1185">Reference proteome</keyword>
<dbReference type="SUPFAM" id="SSF52047">
    <property type="entry name" value="RNI-like"/>
    <property type="match status" value="1"/>
</dbReference>
<evidence type="ECO:0000259" key="4">
    <source>
        <dbReference type="SMART" id="SM01288"/>
    </source>
</evidence>
<dbReference type="InterPro" id="IPR051261">
    <property type="entry name" value="NLR"/>
</dbReference>
<feature type="compositionally biased region" description="Basic and acidic residues" evidence="3">
    <location>
        <begin position="1"/>
        <end position="10"/>
    </location>
</feature>
<evidence type="ECO:0000256" key="3">
    <source>
        <dbReference type="SAM" id="MobiDB-lite"/>
    </source>
</evidence>
<feature type="domain" description="FISNA" evidence="4">
    <location>
        <begin position="259"/>
        <end position="330"/>
    </location>
</feature>
<feature type="region of interest" description="Disordered" evidence="3">
    <location>
        <begin position="1"/>
        <end position="101"/>
    </location>
</feature>
<reference evidence="5 6" key="1">
    <citation type="submission" date="2019-01" db="EMBL/GenBank/DDBJ databases">
        <title>A chromosome-scale genome assembly of the yellow perch, Perca flavescens.</title>
        <authorList>
            <person name="Feron R."/>
            <person name="Morvezen R."/>
            <person name="Bestin A."/>
            <person name="Haffray P."/>
            <person name="Klopp C."/>
            <person name="Zahm M."/>
            <person name="Cabau C."/>
            <person name="Roques C."/>
            <person name="Donnadieu C."/>
            <person name="Bouchez O."/>
            <person name="Christie M."/>
            <person name="Larson W."/>
            <person name="Guiguen Y."/>
        </authorList>
    </citation>
    <scope>NUCLEOTIDE SEQUENCE [LARGE SCALE GENOMIC DNA]</scope>
    <source>
        <strain evidence="5">YP-PL-M2</strain>
        <tissue evidence="5">Blood</tissue>
    </source>
</reference>
<accession>A0A484DRP6</accession>
<sequence length="437" mass="48664">MDVSAEREDGVSASGVTLSEQHDSQTRDKSPVKQKRPPDKHVPSCVSMKSGRSLSEPIEFQDGDHSDNQIQVKQERPDSPGLSCLSRSSGQSIRESTEFNNGLIVETSQVNQERPDPPGPTCVSVKRIKSISNPVALNNGSLTVERMMKAHRKRSKVLSSRPAQKDQPNLDSIFMVLEENIVTFVKNELKKFKKVLESSERLEVLNEDDEVMESEEEQQRRSNRDVFIKLTLNFLRNMKQEQLADSLQSKTLAAICHRKLKSRMKNTFQCLFEGIARAGNPKPLNRIYTELYIKEEQNGEANEQHEGFLRLLPVVKASKTALLSGCNLSSKSAEALASVLTSKNSLRELDLSNNDLQDIGVTVLSCGLRSLHCKLESLCLSGCLITEKGSADLASALKCNPSHLRELDLSFNHPGDSGVTLLFDGLDDPHWKLKTLK</sequence>
<evidence type="ECO:0000313" key="5">
    <source>
        <dbReference type="EMBL" id="TDH17420.1"/>
    </source>
</evidence>
<dbReference type="Proteomes" id="UP000295070">
    <property type="component" value="Chromosome 1"/>
</dbReference>
<keyword evidence="2" id="KW-0677">Repeat</keyword>
<gene>
    <name evidence="5" type="ORF">EPR50_G00008240</name>
</gene>
<dbReference type="SMART" id="SM01288">
    <property type="entry name" value="FISNA"/>
    <property type="match status" value="1"/>
</dbReference>
<organism evidence="5 6">
    <name type="scientific">Perca flavescens</name>
    <name type="common">American yellow perch</name>
    <name type="synonym">Morone flavescens</name>
    <dbReference type="NCBI Taxonomy" id="8167"/>
    <lineage>
        <taxon>Eukaryota</taxon>
        <taxon>Metazoa</taxon>
        <taxon>Chordata</taxon>
        <taxon>Craniata</taxon>
        <taxon>Vertebrata</taxon>
        <taxon>Euteleostomi</taxon>
        <taxon>Actinopterygii</taxon>
        <taxon>Neopterygii</taxon>
        <taxon>Teleostei</taxon>
        <taxon>Neoteleostei</taxon>
        <taxon>Acanthomorphata</taxon>
        <taxon>Eupercaria</taxon>
        <taxon>Perciformes</taxon>
        <taxon>Percoidei</taxon>
        <taxon>Percidae</taxon>
        <taxon>Percinae</taxon>
        <taxon>Perca</taxon>
    </lineage>
</organism>
<dbReference type="AlphaFoldDB" id="A0A484DRP6"/>
<dbReference type="EMBL" id="SCKG01000001">
    <property type="protein sequence ID" value="TDH17420.1"/>
    <property type="molecule type" value="Genomic_DNA"/>
</dbReference>
<dbReference type="Pfam" id="PF13516">
    <property type="entry name" value="LRR_6"/>
    <property type="match status" value="2"/>
</dbReference>
<comment type="caution">
    <text evidence="5">The sequence shown here is derived from an EMBL/GenBank/DDBJ whole genome shotgun (WGS) entry which is preliminary data.</text>
</comment>
<name>A0A484DRP6_PERFV</name>
<evidence type="ECO:0000313" key="6">
    <source>
        <dbReference type="Proteomes" id="UP000295070"/>
    </source>
</evidence>
<dbReference type="SMART" id="SM00368">
    <property type="entry name" value="LRR_RI"/>
    <property type="match status" value="3"/>
</dbReference>